<accession>I7DAG4</accession>
<proteinExistence type="predicted"/>
<dbReference type="EMBL" id="JQ979416">
    <property type="protein sequence ID" value="AFO66518.1"/>
    <property type="molecule type" value="Genomic_DNA"/>
</dbReference>
<name>I7DAG4_BRANA</name>
<organism evidence="1">
    <name type="scientific">Brassica napus</name>
    <name type="common">Rape</name>
    <dbReference type="NCBI Taxonomy" id="3708"/>
    <lineage>
        <taxon>Eukaryota</taxon>
        <taxon>Viridiplantae</taxon>
        <taxon>Streptophyta</taxon>
        <taxon>Embryophyta</taxon>
        <taxon>Tracheophyta</taxon>
        <taxon>Spermatophyta</taxon>
        <taxon>Magnoliopsida</taxon>
        <taxon>eudicotyledons</taxon>
        <taxon>Gunneridae</taxon>
        <taxon>Pentapetalae</taxon>
        <taxon>rosids</taxon>
        <taxon>malvids</taxon>
        <taxon>Brassicales</taxon>
        <taxon>Brassicaceae</taxon>
        <taxon>Brassiceae</taxon>
        <taxon>Brassica</taxon>
    </lineage>
</organism>
<reference evidence="1" key="1">
    <citation type="submission" date="2012-04" db="EMBL/GenBank/DDBJ databases">
        <title>Identification and Characterization of BLMR1 Conferring Resistance to Leptosphaeria maculans in Brassica napus L.</title>
        <authorList>
            <person name="Li G.Y."/>
            <person name="Long Y.M."/>
        </authorList>
    </citation>
    <scope>NUCLEOTIDE SEQUENCE</scope>
</reference>
<sequence>MRRLGPHGGGVEGM</sequence>
<protein>
    <submittedName>
        <fullName evidence="1">Uncharacterized protein</fullName>
    </submittedName>
</protein>
<evidence type="ECO:0000313" key="1">
    <source>
        <dbReference type="EMBL" id="AFO66518.1"/>
    </source>
</evidence>